<keyword evidence="7" id="KW-0539">Nucleus</keyword>
<dbReference type="FunFam" id="3.30.160.60:FF:000207">
    <property type="entry name" value="zinc finger protein SNAI2"/>
    <property type="match status" value="1"/>
</dbReference>
<dbReference type="InterPro" id="IPR050527">
    <property type="entry name" value="Snail/Krueppel_Znf"/>
</dbReference>
<dbReference type="PANTHER" id="PTHR24388:SF54">
    <property type="entry name" value="PROTEIN ESCARGOT"/>
    <property type="match status" value="1"/>
</dbReference>
<evidence type="ECO:0000256" key="9">
    <source>
        <dbReference type="PROSITE-ProRule" id="PRU00042"/>
    </source>
</evidence>
<dbReference type="SMART" id="SM00355">
    <property type="entry name" value="ZnF_C2H2"/>
    <property type="match status" value="5"/>
</dbReference>
<evidence type="ECO:0000256" key="4">
    <source>
        <dbReference type="ARBA" id="ARBA00022771"/>
    </source>
</evidence>
<evidence type="ECO:0000256" key="6">
    <source>
        <dbReference type="ARBA" id="ARBA00023125"/>
    </source>
</evidence>
<dbReference type="GO" id="GO:0008270">
    <property type="term" value="F:zinc ion binding"/>
    <property type="evidence" value="ECO:0007669"/>
    <property type="project" value="UniProtKB-KW"/>
</dbReference>
<comment type="subcellular location">
    <subcellularLocation>
        <location evidence="1">Nucleus</location>
    </subcellularLocation>
</comment>
<dbReference type="GO" id="GO:0000981">
    <property type="term" value="F:DNA-binding transcription factor activity, RNA polymerase II-specific"/>
    <property type="evidence" value="ECO:0007669"/>
    <property type="project" value="TreeGrafter"/>
</dbReference>
<dbReference type="Pfam" id="PF00096">
    <property type="entry name" value="zf-C2H2"/>
    <property type="match status" value="4"/>
</dbReference>
<evidence type="ECO:0000256" key="1">
    <source>
        <dbReference type="ARBA" id="ARBA00004123"/>
    </source>
</evidence>
<keyword evidence="3" id="KW-0677">Repeat</keyword>
<gene>
    <name evidence="11" type="ORF">KP79_PYT14406</name>
</gene>
<dbReference type="PANTHER" id="PTHR24388">
    <property type="entry name" value="ZINC FINGER PROTEIN"/>
    <property type="match status" value="1"/>
</dbReference>
<organism evidence="11 12">
    <name type="scientific">Mizuhopecten yessoensis</name>
    <name type="common">Japanese scallop</name>
    <name type="synonym">Patinopecten yessoensis</name>
    <dbReference type="NCBI Taxonomy" id="6573"/>
    <lineage>
        <taxon>Eukaryota</taxon>
        <taxon>Metazoa</taxon>
        <taxon>Spiralia</taxon>
        <taxon>Lophotrochozoa</taxon>
        <taxon>Mollusca</taxon>
        <taxon>Bivalvia</taxon>
        <taxon>Autobranchia</taxon>
        <taxon>Pteriomorphia</taxon>
        <taxon>Pectinida</taxon>
        <taxon>Pectinoidea</taxon>
        <taxon>Pectinidae</taxon>
        <taxon>Mizuhopecten</taxon>
    </lineage>
</organism>
<name>A0A210R607_MIZYE</name>
<dbReference type="FunFam" id="3.30.160.60:FF:000860">
    <property type="entry name" value="zinc finger protein SNAI2"/>
    <property type="match status" value="1"/>
</dbReference>
<reference evidence="11 12" key="1">
    <citation type="journal article" date="2017" name="Nat. Ecol. Evol.">
        <title>Scallop genome provides insights into evolution of bilaterian karyotype and development.</title>
        <authorList>
            <person name="Wang S."/>
            <person name="Zhang J."/>
            <person name="Jiao W."/>
            <person name="Li J."/>
            <person name="Xun X."/>
            <person name="Sun Y."/>
            <person name="Guo X."/>
            <person name="Huan P."/>
            <person name="Dong B."/>
            <person name="Zhang L."/>
            <person name="Hu X."/>
            <person name="Sun X."/>
            <person name="Wang J."/>
            <person name="Zhao C."/>
            <person name="Wang Y."/>
            <person name="Wang D."/>
            <person name="Huang X."/>
            <person name="Wang R."/>
            <person name="Lv J."/>
            <person name="Li Y."/>
            <person name="Zhang Z."/>
            <person name="Liu B."/>
            <person name="Lu W."/>
            <person name="Hui Y."/>
            <person name="Liang J."/>
            <person name="Zhou Z."/>
            <person name="Hou R."/>
            <person name="Li X."/>
            <person name="Liu Y."/>
            <person name="Li H."/>
            <person name="Ning X."/>
            <person name="Lin Y."/>
            <person name="Zhao L."/>
            <person name="Xing Q."/>
            <person name="Dou J."/>
            <person name="Li Y."/>
            <person name="Mao J."/>
            <person name="Guo H."/>
            <person name="Dou H."/>
            <person name="Li T."/>
            <person name="Mu C."/>
            <person name="Jiang W."/>
            <person name="Fu Q."/>
            <person name="Fu X."/>
            <person name="Miao Y."/>
            <person name="Liu J."/>
            <person name="Yu Q."/>
            <person name="Li R."/>
            <person name="Liao H."/>
            <person name="Li X."/>
            <person name="Kong Y."/>
            <person name="Jiang Z."/>
            <person name="Chourrout D."/>
            <person name="Li R."/>
            <person name="Bao Z."/>
        </authorList>
    </citation>
    <scope>NUCLEOTIDE SEQUENCE [LARGE SCALE GENOMIC DNA]</scope>
    <source>
        <strain evidence="11 12">PY_sf001</strain>
    </source>
</reference>
<dbReference type="EMBL" id="NEDP02000210">
    <property type="protein sequence ID" value="OWF56366.1"/>
    <property type="molecule type" value="Genomic_DNA"/>
</dbReference>
<keyword evidence="2" id="KW-0479">Metal-binding</keyword>
<dbReference type="AlphaFoldDB" id="A0A210R607"/>
<dbReference type="PROSITE" id="PS50157">
    <property type="entry name" value="ZINC_FINGER_C2H2_2"/>
    <property type="match status" value="5"/>
</dbReference>
<feature type="domain" description="C2H2-type" evidence="10">
    <location>
        <begin position="336"/>
        <end position="364"/>
    </location>
</feature>
<feature type="domain" description="C2H2-type" evidence="10">
    <location>
        <begin position="308"/>
        <end position="335"/>
    </location>
</feature>
<evidence type="ECO:0000256" key="2">
    <source>
        <dbReference type="ARBA" id="ARBA00022723"/>
    </source>
</evidence>
<evidence type="ECO:0000256" key="8">
    <source>
        <dbReference type="ARBA" id="ARBA00037948"/>
    </source>
</evidence>
<accession>A0A210R607</accession>
<dbReference type="InterPro" id="IPR036236">
    <property type="entry name" value="Znf_C2H2_sf"/>
</dbReference>
<dbReference type="GO" id="GO:0000978">
    <property type="term" value="F:RNA polymerase II cis-regulatory region sequence-specific DNA binding"/>
    <property type="evidence" value="ECO:0007669"/>
    <property type="project" value="TreeGrafter"/>
</dbReference>
<evidence type="ECO:0000313" key="12">
    <source>
        <dbReference type="Proteomes" id="UP000242188"/>
    </source>
</evidence>
<evidence type="ECO:0000313" key="11">
    <source>
        <dbReference type="EMBL" id="OWF56366.1"/>
    </source>
</evidence>
<evidence type="ECO:0000259" key="10">
    <source>
        <dbReference type="PROSITE" id="PS50157"/>
    </source>
</evidence>
<dbReference type="STRING" id="6573.A0A210R607"/>
<protein>
    <submittedName>
        <fullName evidence="11">Zinc finger protein SNAI2</fullName>
    </submittedName>
</protein>
<dbReference type="GO" id="GO:0005634">
    <property type="term" value="C:nucleus"/>
    <property type="evidence" value="ECO:0007669"/>
    <property type="project" value="UniProtKB-SubCell"/>
</dbReference>
<feature type="domain" description="C2H2-type" evidence="10">
    <location>
        <begin position="254"/>
        <end position="277"/>
    </location>
</feature>
<evidence type="ECO:0000256" key="5">
    <source>
        <dbReference type="ARBA" id="ARBA00022833"/>
    </source>
</evidence>
<comment type="similarity">
    <text evidence="8">Belongs to the snail C2H2-type zinc-finger protein family.</text>
</comment>
<dbReference type="InterPro" id="IPR013087">
    <property type="entry name" value="Znf_C2H2_type"/>
</dbReference>
<proteinExistence type="inferred from homology"/>
<evidence type="ECO:0000256" key="3">
    <source>
        <dbReference type="ARBA" id="ARBA00022737"/>
    </source>
</evidence>
<keyword evidence="12" id="KW-1185">Reference proteome</keyword>
<dbReference type="FunFam" id="3.30.160.60:FF:000085">
    <property type="entry name" value="Snail zinc finger protein"/>
    <property type="match status" value="1"/>
</dbReference>
<feature type="domain" description="C2H2-type" evidence="10">
    <location>
        <begin position="223"/>
        <end position="245"/>
    </location>
</feature>
<dbReference type="Gene3D" id="3.30.160.60">
    <property type="entry name" value="Classic Zinc Finger"/>
    <property type="match status" value="4"/>
</dbReference>
<evidence type="ECO:0000256" key="7">
    <source>
        <dbReference type="ARBA" id="ARBA00023242"/>
    </source>
</evidence>
<keyword evidence="6" id="KW-0238">DNA-binding</keyword>
<dbReference type="PROSITE" id="PS00028">
    <property type="entry name" value="ZINC_FINGER_C2H2_1"/>
    <property type="match status" value="4"/>
</dbReference>
<dbReference type="SUPFAM" id="SSF57667">
    <property type="entry name" value="beta-beta-alpha zinc fingers"/>
    <property type="match status" value="3"/>
</dbReference>
<sequence length="364" mass="41309">MEMARILEIPRFNKSTTRLGSPVEIKERKRDPIRQILDSLCENSSRDSKISEENADSAFTPIIKSGASPEFLPERTQSLCYDARRSSAHALSSIPVPASRTSFLHPASILSKTTLTSFYSHVTNMAPCPSTHAYSRDPLYLQELSRMCHQHQQYLLSKQYPDYRQQPLPTSSVGGALTNGTQWLPWLDASYFPNSAHETSRDLAMKPDISTKASRIPVSPPRYHCDDCKKSYSTYGGLSKHKQFHCVTHVKKEFSCKFCGKSYGSLGALKMHIRTHTLPCKCKLCGKAFSRPWLLQGHIRTHTGEKPFRCEHCGRAFADRSNLRAHLQTHSDVKKYACKNCNKTFSRMSLLSKHRENNNCSLHR</sequence>
<dbReference type="Proteomes" id="UP000242188">
    <property type="component" value="Unassembled WGS sequence"/>
</dbReference>
<feature type="domain" description="C2H2-type" evidence="10">
    <location>
        <begin position="280"/>
        <end position="307"/>
    </location>
</feature>
<keyword evidence="5" id="KW-0862">Zinc</keyword>
<dbReference type="FunFam" id="3.30.160.60:FF:000043">
    <property type="entry name" value="Scratch family zinc finger 2"/>
    <property type="match status" value="1"/>
</dbReference>
<keyword evidence="4 9" id="KW-0863">Zinc-finger</keyword>
<comment type="caution">
    <text evidence="11">The sequence shown here is derived from an EMBL/GenBank/DDBJ whole genome shotgun (WGS) entry which is preliminary data.</text>
</comment>
<dbReference type="OrthoDB" id="5428132at2759"/>